<dbReference type="Proteomes" id="UP000035704">
    <property type="component" value="Chromosome"/>
</dbReference>
<dbReference type="GO" id="GO:0005886">
    <property type="term" value="C:plasma membrane"/>
    <property type="evidence" value="ECO:0007669"/>
    <property type="project" value="UniProtKB-SubCell"/>
</dbReference>
<comment type="subcellular location">
    <subcellularLocation>
        <location evidence="1">Cell membrane</location>
        <topology evidence="1">Multi-pass membrane protein</topology>
    </subcellularLocation>
</comment>
<keyword evidence="8" id="KW-1185">Reference proteome</keyword>
<dbReference type="PANTHER" id="PTHR30487">
    <property type="entry name" value="TYPE 4 PREPILIN-LIKE PROTEINS LEADER PEPTIDE-PROCESSING ENZYME"/>
    <property type="match status" value="1"/>
</dbReference>
<evidence type="ECO:0000256" key="3">
    <source>
        <dbReference type="ARBA" id="ARBA00022475"/>
    </source>
</evidence>
<dbReference type="GO" id="GO:0006465">
    <property type="term" value="P:signal peptide processing"/>
    <property type="evidence" value="ECO:0007669"/>
    <property type="project" value="TreeGrafter"/>
</dbReference>
<dbReference type="PATRIC" id="fig|84022.5.peg.322"/>
<dbReference type="InterPro" id="IPR000045">
    <property type="entry name" value="Prepilin_IV_endopep_pep"/>
</dbReference>
<dbReference type="InterPro" id="IPR010627">
    <property type="entry name" value="Prepilin_pept_A24_N"/>
</dbReference>
<dbReference type="GO" id="GO:0004190">
    <property type="term" value="F:aspartic-type endopeptidase activity"/>
    <property type="evidence" value="ECO:0007669"/>
    <property type="project" value="InterPro"/>
</dbReference>
<dbReference type="STRING" id="84022.CACET_c29040"/>
<comment type="similarity">
    <text evidence="2">Belongs to the peptidase A24 family.</text>
</comment>
<dbReference type="Pfam" id="PF01478">
    <property type="entry name" value="Peptidase_A24"/>
    <property type="match status" value="1"/>
</dbReference>
<dbReference type="EMBL" id="CP009687">
    <property type="protein sequence ID" value="AKL96349.1"/>
    <property type="molecule type" value="Genomic_DNA"/>
</dbReference>
<dbReference type="InterPro" id="IPR050882">
    <property type="entry name" value="Prepilin_peptidase/N-MTase"/>
</dbReference>
<gene>
    <name evidence="7" type="primary">pulO2</name>
    <name evidence="7" type="ORF">CACET_c29040</name>
</gene>
<keyword evidence="3" id="KW-1003">Cell membrane</keyword>
<keyword evidence="4" id="KW-0812">Transmembrane</keyword>
<dbReference type="AlphaFoldDB" id="A0A0D8ICL6"/>
<proteinExistence type="inferred from homology"/>
<evidence type="ECO:0000256" key="4">
    <source>
        <dbReference type="ARBA" id="ARBA00022692"/>
    </source>
</evidence>
<evidence type="ECO:0000256" key="6">
    <source>
        <dbReference type="ARBA" id="ARBA00023136"/>
    </source>
</evidence>
<reference evidence="7 8" key="1">
    <citation type="submission" date="2014-10" db="EMBL/GenBank/DDBJ databases">
        <title>Genome sequence of Clostridium aceticum DSM 1496.</title>
        <authorList>
            <person name="Poehlein A."/>
            <person name="Schiel-Bengelsdorf B."/>
            <person name="Gottschalk G."/>
            <person name="Duerre P."/>
            <person name="Daniel R."/>
        </authorList>
    </citation>
    <scope>NUCLEOTIDE SEQUENCE [LARGE SCALE GENOMIC DNA]</scope>
    <source>
        <strain evidence="7 8">DSM 1496</strain>
    </source>
</reference>
<dbReference type="Pfam" id="PF06750">
    <property type="entry name" value="A24_N_bact"/>
    <property type="match status" value="1"/>
</dbReference>
<sequence>MVLTLITILGVFIGSFLNVCIHRIPLGKSVVYNSSHCPQCRTSLKFYDLIPVVSYLVLGGKCRYCHGNIKLRYPMIELFTGVVYLVLGYKFYTDIQLLKYLFLFSVLIVIFFIDLQHKIIPDGLVIIIMMWGIIWQFFTPEISWVNAIGGALLGGGTLLVLALITEGGFGGGDIKLMFAIGMYFGVLHTLLTLFLAFITGGLFGIVLILMKGYTRKDFIAFAPFLILGIVMSILCGDFIIRLYRSLW</sequence>
<evidence type="ECO:0000313" key="7">
    <source>
        <dbReference type="EMBL" id="AKL96349.1"/>
    </source>
</evidence>
<evidence type="ECO:0000256" key="2">
    <source>
        <dbReference type="ARBA" id="ARBA00005801"/>
    </source>
</evidence>
<keyword evidence="5" id="KW-1133">Transmembrane helix</keyword>
<organism evidence="7 8">
    <name type="scientific">Clostridium aceticum</name>
    <dbReference type="NCBI Taxonomy" id="84022"/>
    <lineage>
        <taxon>Bacteria</taxon>
        <taxon>Bacillati</taxon>
        <taxon>Bacillota</taxon>
        <taxon>Clostridia</taxon>
        <taxon>Eubacteriales</taxon>
        <taxon>Clostridiaceae</taxon>
        <taxon>Clostridium</taxon>
    </lineage>
</organism>
<name>A0A0D8ICL6_9CLOT</name>
<dbReference type="KEGG" id="cace:CACET_c29040"/>
<dbReference type="RefSeq" id="WP_044824887.1">
    <property type="nucleotide sequence ID" value="NZ_CP009687.1"/>
</dbReference>
<evidence type="ECO:0000256" key="5">
    <source>
        <dbReference type="ARBA" id="ARBA00022989"/>
    </source>
</evidence>
<protein>
    <submittedName>
        <fullName evidence="7">Type II secretory pathway, prepilin signal peptidase PulO</fullName>
    </submittedName>
</protein>
<keyword evidence="6" id="KW-0472">Membrane</keyword>
<dbReference type="Gene3D" id="1.20.120.1220">
    <property type="match status" value="1"/>
</dbReference>
<accession>A0A0D8ICL6</accession>
<evidence type="ECO:0000256" key="1">
    <source>
        <dbReference type="ARBA" id="ARBA00004651"/>
    </source>
</evidence>
<dbReference type="OrthoDB" id="9789291at2"/>
<dbReference type="PANTHER" id="PTHR30487:SF0">
    <property type="entry name" value="PREPILIN LEADER PEPTIDASE_N-METHYLTRANSFERASE-RELATED"/>
    <property type="match status" value="1"/>
</dbReference>
<evidence type="ECO:0000313" key="8">
    <source>
        <dbReference type="Proteomes" id="UP000035704"/>
    </source>
</evidence>